<accession>A0A559L8A4</accession>
<dbReference type="EMBL" id="SRMI01000005">
    <property type="protein sequence ID" value="TVY69592.1"/>
    <property type="molecule type" value="Genomic_DNA"/>
</dbReference>
<reference evidence="1 2" key="1">
    <citation type="journal article" date="2019" name="Microbiol. Resour. Announc.">
        <title>High-quality draft genome sequence of Fusarium oxysporum f. sp. cubense strain 160527, a causal agent of Panama disease.</title>
        <authorList>
            <person name="Asai S."/>
            <person name="Ayukawa Y."/>
            <person name="Gan P."/>
            <person name="Masuda S."/>
            <person name="Komatsu K."/>
            <person name="Shirasu K."/>
            <person name="Arie T."/>
        </authorList>
    </citation>
    <scope>NUCLEOTIDE SEQUENCE [LARGE SCALE GENOMIC DNA]</scope>
    <source>
        <strain evidence="1 2">160527</strain>
    </source>
</reference>
<sequence>MRSTFNEPRFFLLSQPLAGKEANCPQSWLGKVVRFVDRPWEGYAPDEVDTEKLISKYILDPLYDLDVQAVINSVKDKSLQMKLTALFTFSRESHNERQVQLETLRMATIGLRQQEFAFNALMADPKINEETVQLLHRSGRRAYMIVGVKVVFKGSVKLITNSGINTGMTLEVPVSEIASAAAGSPLPVAPNVINPQLAAHTHKERHVDMSYRFDEGRIFAMEYKEVVLKKPFMASVSQGPTFLPEIPDVSWGVHRFSGGKTKTDFEKASGEDVGIERPTLLAPRVSVADIGQGGIGWQEYSVHESTGTVAFAYECPDEDSEESDIN</sequence>
<comment type="caution">
    <text evidence="1">The sequence shown here is derived from an EMBL/GenBank/DDBJ whole genome shotgun (WGS) entry which is preliminary data.</text>
</comment>
<dbReference type="AlphaFoldDB" id="A0A559L8A4"/>
<evidence type="ECO:0000313" key="2">
    <source>
        <dbReference type="Proteomes" id="UP000320707"/>
    </source>
</evidence>
<organism evidence="1 2">
    <name type="scientific">Fusarium oxysporum f. sp. cubense</name>
    <dbReference type="NCBI Taxonomy" id="61366"/>
    <lineage>
        <taxon>Eukaryota</taxon>
        <taxon>Fungi</taxon>
        <taxon>Dikarya</taxon>
        <taxon>Ascomycota</taxon>
        <taxon>Pezizomycotina</taxon>
        <taxon>Sordariomycetes</taxon>
        <taxon>Hypocreomycetidae</taxon>
        <taxon>Hypocreales</taxon>
        <taxon>Nectriaceae</taxon>
        <taxon>Fusarium</taxon>
        <taxon>Fusarium oxysporum species complex</taxon>
    </lineage>
</organism>
<gene>
    <name evidence="1" type="ORF">Focb16_v000072</name>
</gene>
<evidence type="ECO:0000313" key="1">
    <source>
        <dbReference type="EMBL" id="TVY69592.1"/>
    </source>
</evidence>
<name>A0A559L8A4_FUSOC</name>
<dbReference type="Proteomes" id="UP000320707">
    <property type="component" value="Unassembled WGS sequence"/>
</dbReference>
<protein>
    <submittedName>
        <fullName evidence="1">Uncharacterized protein</fullName>
    </submittedName>
</protein>
<proteinExistence type="predicted"/>